<evidence type="ECO:0000256" key="10">
    <source>
        <dbReference type="ARBA" id="ARBA00023006"/>
    </source>
</evidence>
<dbReference type="GO" id="GO:0005524">
    <property type="term" value="F:ATP binding"/>
    <property type="evidence" value="ECO:0007669"/>
    <property type="project" value="UniProtKB-KW"/>
</dbReference>
<dbReference type="GO" id="GO:0004674">
    <property type="term" value="F:protein serine/threonine kinase activity"/>
    <property type="evidence" value="ECO:0007669"/>
    <property type="project" value="UniProtKB-KW"/>
</dbReference>
<dbReference type="GO" id="GO:0034727">
    <property type="term" value="P:piecemeal microautophagy of the nucleus"/>
    <property type="evidence" value="ECO:0007669"/>
    <property type="project" value="TreeGrafter"/>
</dbReference>
<evidence type="ECO:0000259" key="14">
    <source>
        <dbReference type="PROSITE" id="PS50011"/>
    </source>
</evidence>
<evidence type="ECO:0000256" key="12">
    <source>
        <dbReference type="ARBA" id="ARBA00047899"/>
    </source>
</evidence>
<comment type="catalytic activity">
    <reaction evidence="12">
        <text>L-threonyl-[protein] + ATP = O-phospho-L-threonyl-[protein] + ADP + H(+)</text>
        <dbReference type="Rhea" id="RHEA:46608"/>
        <dbReference type="Rhea" id="RHEA-COMP:11060"/>
        <dbReference type="Rhea" id="RHEA-COMP:11605"/>
        <dbReference type="ChEBI" id="CHEBI:15378"/>
        <dbReference type="ChEBI" id="CHEBI:30013"/>
        <dbReference type="ChEBI" id="CHEBI:30616"/>
        <dbReference type="ChEBI" id="CHEBI:61977"/>
        <dbReference type="ChEBI" id="CHEBI:456216"/>
        <dbReference type="EC" id="2.7.11.1"/>
    </reaction>
</comment>
<dbReference type="InterPro" id="IPR011009">
    <property type="entry name" value="Kinase-like_dom_sf"/>
</dbReference>
<keyword evidence="3" id="KW-0813">Transport</keyword>
<dbReference type="GO" id="GO:0010506">
    <property type="term" value="P:regulation of autophagy"/>
    <property type="evidence" value="ECO:0007669"/>
    <property type="project" value="InterPro"/>
</dbReference>
<feature type="domain" description="Protein kinase" evidence="14">
    <location>
        <begin position="1"/>
        <end position="229"/>
    </location>
</feature>
<gene>
    <name evidence="15" type="ORF">HRG_06362</name>
</gene>
<keyword evidence="4" id="KW-0723">Serine/threonine-protein kinase</keyword>
<dbReference type="Gene3D" id="1.10.510.10">
    <property type="entry name" value="Transferase(Phosphotransferase) domain 1"/>
    <property type="match status" value="1"/>
</dbReference>
<evidence type="ECO:0000256" key="4">
    <source>
        <dbReference type="ARBA" id="ARBA00022527"/>
    </source>
</evidence>
<sequence>MAVKVLWAPPRNSGKFDKFYLKLKREVETMAHLHHPHIINMIASKGWDSEAPMIFMGLKDGTVTQLFESDRPPDTTTAYLIIHHVLQALDYLAIKNLVHRDVKPDNIFFDKMGQRGQFCFVLSDFGLSNNAIQAETPAGSPLFMAPEMLTSNDQTSKVDVWSLFVTMLWILDIEGFRNVSTVLSGKGKTVQQFVCEMSQYPSISGISEMVRDNPVERASAAHMLVKCFDGDGLSTPRRKIKALPTPTQSVAGQSQVVAASAAGSQYSMADQSQRQPGYSEKMDWLPSVAAAVQPERANFTDKC</sequence>
<evidence type="ECO:0000313" key="16">
    <source>
        <dbReference type="Proteomes" id="UP000824596"/>
    </source>
</evidence>
<dbReference type="RefSeq" id="XP_044719773.1">
    <property type="nucleotide sequence ID" value="XM_044864833.1"/>
</dbReference>
<dbReference type="GO" id="GO:0015031">
    <property type="term" value="P:protein transport"/>
    <property type="evidence" value="ECO:0007669"/>
    <property type="project" value="UniProtKB-KW"/>
</dbReference>
<dbReference type="GO" id="GO:0061709">
    <property type="term" value="P:reticulophagy"/>
    <property type="evidence" value="ECO:0007669"/>
    <property type="project" value="TreeGrafter"/>
</dbReference>
<evidence type="ECO:0000256" key="7">
    <source>
        <dbReference type="ARBA" id="ARBA00022777"/>
    </source>
</evidence>
<evidence type="ECO:0000256" key="11">
    <source>
        <dbReference type="ARBA" id="ARBA00030237"/>
    </source>
</evidence>
<evidence type="ECO:0000256" key="6">
    <source>
        <dbReference type="ARBA" id="ARBA00022741"/>
    </source>
</evidence>
<dbReference type="EC" id="2.7.11.1" evidence="2"/>
<protein>
    <recommendedName>
        <fullName evidence="2">non-specific serine/threonine protein kinase</fullName>
        <ecNumber evidence="2">2.7.11.1</ecNumber>
    </recommendedName>
    <alternativeName>
        <fullName evidence="11">Autophagy-related protein 1</fullName>
    </alternativeName>
</protein>
<dbReference type="Pfam" id="PF00069">
    <property type="entry name" value="Pkinase"/>
    <property type="match status" value="1"/>
</dbReference>
<keyword evidence="6" id="KW-0547">Nucleotide-binding</keyword>
<evidence type="ECO:0000256" key="13">
    <source>
        <dbReference type="ARBA" id="ARBA00048679"/>
    </source>
</evidence>
<dbReference type="GeneID" id="68355491"/>
<dbReference type="GO" id="GO:0005776">
    <property type="term" value="C:autophagosome"/>
    <property type="evidence" value="ECO:0007669"/>
    <property type="project" value="TreeGrafter"/>
</dbReference>
<dbReference type="AlphaFoldDB" id="A0A9P8MVY0"/>
<dbReference type="Proteomes" id="UP000824596">
    <property type="component" value="Unassembled WGS sequence"/>
</dbReference>
<evidence type="ECO:0000256" key="3">
    <source>
        <dbReference type="ARBA" id="ARBA00022448"/>
    </source>
</evidence>
<comment type="caution">
    <text evidence="15">The sequence shown here is derived from an EMBL/GenBank/DDBJ whole genome shotgun (WGS) entry which is preliminary data.</text>
</comment>
<evidence type="ECO:0000256" key="2">
    <source>
        <dbReference type="ARBA" id="ARBA00012513"/>
    </source>
</evidence>
<proteinExistence type="predicted"/>
<dbReference type="PROSITE" id="PS50011">
    <property type="entry name" value="PROTEIN_KINASE_DOM"/>
    <property type="match status" value="1"/>
</dbReference>
<evidence type="ECO:0000256" key="9">
    <source>
        <dbReference type="ARBA" id="ARBA00022927"/>
    </source>
</evidence>
<keyword evidence="7 15" id="KW-0418">Kinase</keyword>
<dbReference type="OrthoDB" id="4062651at2759"/>
<dbReference type="InterPro" id="IPR008271">
    <property type="entry name" value="Ser/Thr_kinase_AS"/>
</dbReference>
<keyword evidence="9" id="KW-0653">Protein transport</keyword>
<keyword evidence="8" id="KW-0067">ATP-binding</keyword>
<dbReference type="PROSITE" id="PS00108">
    <property type="entry name" value="PROTEIN_KINASE_ST"/>
    <property type="match status" value="1"/>
</dbReference>
<dbReference type="InterPro" id="IPR045269">
    <property type="entry name" value="Atg1-like"/>
</dbReference>
<keyword evidence="10" id="KW-0072">Autophagy</keyword>
<dbReference type="GO" id="GO:0034045">
    <property type="term" value="C:phagophore assembly site membrane"/>
    <property type="evidence" value="ECO:0007669"/>
    <property type="project" value="UniProtKB-SubCell"/>
</dbReference>
<dbReference type="PANTHER" id="PTHR24348:SF22">
    <property type="entry name" value="NON-SPECIFIC SERINE_THREONINE PROTEIN KINASE"/>
    <property type="match status" value="1"/>
</dbReference>
<dbReference type="GO" id="GO:0005829">
    <property type="term" value="C:cytosol"/>
    <property type="evidence" value="ECO:0007669"/>
    <property type="project" value="TreeGrafter"/>
</dbReference>
<dbReference type="GO" id="GO:0000045">
    <property type="term" value="P:autophagosome assembly"/>
    <property type="evidence" value="ECO:0007669"/>
    <property type="project" value="TreeGrafter"/>
</dbReference>
<dbReference type="InterPro" id="IPR000719">
    <property type="entry name" value="Prot_kinase_dom"/>
</dbReference>
<comment type="catalytic activity">
    <reaction evidence="13">
        <text>L-seryl-[protein] + ATP = O-phospho-L-seryl-[protein] + ADP + H(+)</text>
        <dbReference type="Rhea" id="RHEA:17989"/>
        <dbReference type="Rhea" id="RHEA-COMP:9863"/>
        <dbReference type="Rhea" id="RHEA-COMP:11604"/>
        <dbReference type="ChEBI" id="CHEBI:15378"/>
        <dbReference type="ChEBI" id="CHEBI:29999"/>
        <dbReference type="ChEBI" id="CHEBI:30616"/>
        <dbReference type="ChEBI" id="CHEBI:83421"/>
        <dbReference type="ChEBI" id="CHEBI:456216"/>
        <dbReference type="EC" id="2.7.11.1"/>
    </reaction>
</comment>
<accession>A0A9P8MVY0</accession>
<name>A0A9P8MVY0_9HYPO</name>
<comment type="subcellular location">
    <subcellularLocation>
        <location evidence="1">Preautophagosomal structure membrane</location>
        <topology evidence="1">Peripheral membrane protein</topology>
    </subcellularLocation>
</comment>
<evidence type="ECO:0000256" key="5">
    <source>
        <dbReference type="ARBA" id="ARBA00022679"/>
    </source>
</evidence>
<evidence type="ECO:0000256" key="8">
    <source>
        <dbReference type="ARBA" id="ARBA00022840"/>
    </source>
</evidence>
<dbReference type="GO" id="GO:0000422">
    <property type="term" value="P:autophagy of mitochondrion"/>
    <property type="evidence" value="ECO:0007669"/>
    <property type="project" value="TreeGrafter"/>
</dbReference>
<evidence type="ECO:0000313" key="15">
    <source>
        <dbReference type="EMBL" id="KAH0962260.1"/>
    </source>
</evidence>
<dbReference type="GO" id="GO:0042594">
    <property type="term" value="P:response to starvation"/>
    <property type="evidence" value="ECO:0007669"/>
    <property type="project" value="TreeGrafter"/>
</dbReference>
<dbReference type="EMBL" id="JAIZPD010000006">
    <property type="protein sequence ID" value="KAH0962260.1"/>
    <property type="molecule type" value="Genomic_DNA"/>
</dbReference>
<reference evidence="15" key="1">
    <citation type="submission" date="2021-09" db="EMBL/GenBank/DDBJ databases">
        <title>A high-quality genome of the endoparasitic fungus Hirsutella rhossiliensis with a comparison of Hirsutella genomes reveals transposable elements contributing to genome size variation.</title>
        <authorList>
            <person name="Lin R."/>
            <person name="Jiao Y."/>
            <person name="Sun X."/>
            <person name="Ling J."/>
            <person name="Xie B."/>
            <person name="Cheng X."/>
        </authorList>
    </citation>
    <scope>NUCLEOTIDE SEQUENCE</scope>
    <source>
        <strain evidence="15">HR02</strain>
    </source>
</reference>
<organism evidence="15 16">
    <name type="scientific">Hirsutella rhossiliensis</name>
    <dbReference type="NCBI Taxonomy" id="111463"/>
    <lineage>
        <taxon>Eukaryota</taxon>
        <taxon>Fungi</taxon>
        <taxon>Dikarya</taxon>
        <taxon>Ascomycota</taxon>
        <taxon>Pezizomycotina</taxon>
        <taxon>Sordariomycetes</taxon>
        <taxon>Hypocreomycetidae</taxon>
        <taxon>Hypocreales</taxon>
        <taxon>Ophiocordycipitaceae</taxon>
        <taxon>Hirsutella</taxon>
    </lineage>
</organism>
<keyword evidence="5" id="KW-0808">Transferase</keyword>
<dbReference type="SUPFAM" id="SSF56112">
    <property type="entry name" value="Protein kinase-like (PK-like)"/>
    <property type="match status" value="1"/>
</dbReference>
<dbReference type="SMART" id="SM00220">
    <property type="entry name" value="S_TKc"/>
    <property type="match status" value="1"/>
</dbReference>
<keyword evidence="16" id="KW-1185">Reference proteome</keyword>
<dbReference type="PANTHER" id="PTHR24348">
    <property type="entry name" value="SERINE/THREONINE-PROTEIN KINASE UNC-51-RELATED"/>
    <property type="match status" value="1"/>
</dbReference>
<evidence type="ECO:0000256" key="1">
    <source>
        <dbReference type="ARBA" id="ARBA00004623"/>
    </source>
</evidence>